<proteinExistence type="predicted"/>
<dbReference type="Proteomes" id="UP000326396">
    <property type="component" value="Linkage Group LG3"/>
</dbReference>
<name>A0A5N6N1V2_9ASTR</name>
<feature type="compositionally biased region" description="Polar residues" evidence="1">
    <location>
        <begin position="329"/>
        <end position="342"/>
    </location>
</feature>
<keyword evidence="3" id="KW-1185">Reference proteome</keyword>
<dbReference type="AlphaFoldDB" id="A0A5N6N1V2"/>
<accession>A0A5N6N1V2</accession>
<dbReference type="PANTHER" id="PTHR46519:SF3">
    <property type="entry name" value="RING_U-BOX SUPERFAMILY PROTEIN"/>
    <property type="match status" value="1"/>
</dbReference>
<evidence type="ECO:0000313" key="2">
    <source>
        <dbReference type="EMBL" id="KAD4384269.1"/>
    </source>
</evidence>
<comment type="caution">
    <text evidence="2">The sequence shown here is derived from an EMBL/GenBank/DDBJ whole genome shotgun (WGS) entry which is preliminary data.</text>
</comment>
<feature type="region of interest" description="Disordered" evidence="1">
    <location>
        <begin position="316"/>
        <end position="343"/>
    </location>
</feature>
<protein>
    <submittedName>
        <fullName evidence="2">Uncharacterized protein</fullName>
    </submittedName>
</protein>
<sequence length="657" mass="75602">MSGMANSNIRSKCSCSSEGSECEDMSINTSEVENECPLDHNQMAIQNEQEDNCNWCSQQSHAIGKADKERVRQVFREWGSQTNNWRALNVSQENNSSRPGLICENESLRVKTVRQWLESNTQQAVTGQSHIEEQDGLVVNQATAGAQRSIRLLYGRHALLDLLTRFEMERKKEMQSLLYIRPVSTFAHRKRIQALLKSRFLWNQRFVQDERSTSTTARELGLLRQTQTVSDLRKGFLSRVNSHKQVHDGPQSDTSSDNAMKYQEHQLPVNTVNDSDISSDNDMNYQENQLLENIVKEYDSEGPQLLPPTKVFENRNQNQEEGSVKRNQDACQTKPSNQSLELKSQYEPYGDDLEVYAFGHLNPSDTETDIFSWQEEIVEAEDNLTNSESNQSLNANSIENLDAWQYQETVHDGWYDHHPVITTDAFYIPEDDDDDVDNSIIRLDLQRLRSRRQVTNLLQSDFRVRLDLLIQSYIARQHQASEPDEDWVLETDHQYPYVNENDEAAESTESANDSWQQHPYPEINRHSATECDTINGLRVDMAMLQERMNDMQRTLEMCMKMQLELQQSLQQEVSLALNQSSSSGKEGLKACFLCCDSGFDSSPNRGRHVYVCSNCAEKINWSKLKESVKHPRGAYLDFGEITVHNGNKNREIRCKND</sequence>
<dbReference type="EMBL" id="SZYD01000013">
    <property type="protein sequence ID" value="KAD4384269.1"/>
    <property type="molecule type" value="Genomic_DNA"/>
</dbReference>
<gene>
    <name evidence="2" type="ORF">E3N88_24437</name>
</gene>
<organism evidence="2 3">
    <name type="scientific">Mikania micrantha</name>
    <name type="common">bitter vine</name>
    <dbReference type="NCBI Taxonomy" id="192012"/>
    <lineage>
        <taxon>Eukaryota</taxon>
        <taxon>Viridiplantae</taxon>
        <taxon>Streptophyta</taxon>
        <taxon>Embryophyta</taxon>
        <taxon>Tracheophyta</taxon>
        <taxon>Spermatophyta</taxon>
        <taxon>Magnoliopsida</taxon>
        <taxon>eudicotyledons</taxon>
        <taxon>Gunneridae</taxon>
        <taxon>Pentapetalae</taxon>
        <taxon>asterids</taxon>
        <taxon>campanulids</taxon>
        <taxon>Asterales</taxon>
        <taxon>Asteraceae</taxon>
        <taxon>Asteroideae</taxon>
        <taxon>Heliantheae alliance</taxon>
        <taxon>Eupatorieae</taxon>
        <taxon>Mikania</taxon>
    </lineage>
</organism>
<dbReference type="OrthoDB" id="6078042at2759"/>
<feature type="region of interest" description="Disordered" evidence="1">
    <location>
        <begin position="239"/>
        <end position="258"/>
    </location>
</feature>
<evidence type="ECO:0000313" key="3">
    <source>
        <dbReference type="Proteomes" id="UP000326396"/>
    </source>
</evidence>
<evidence type="ECO:0000256" key="1">
    <source>
        <dbReference type="SAM" id="MobiDB-lite"/>
    </source>
</evidence>
<dbReference type="PANTHER" id="PTHR46519">
    <property type="entry name" value="RING/U-BOX SUPERFAMILY PROTEIN"/>
    <property type="match status" value="1"/>
</dbReference>
<reference evidence="2 3" key="1">
    <citation type="submission" date="2019-05" db="EMBL/GenBank/DDBJ databases">
        <title>Mikania micrantha, genome provides insights into the molecular mechanism of rapid growth.</title>
        <authorList>
            <person name="Liu B."/>
        </authorList>
    </citation>
    <scope>NUCLEOTIDE SEQUENCE [LARGE SCALE GENOMIC DNA]</scope>
    <source>
        <strain evidence="2">NLD-2019</strain>
        <tissue evidence="2">Leaf</tissue>
    </source>
</reference>